<protein>
    <submittedName>
        <fullName evidence="2">Uncharacterized protein</fullName>
    </submittedName>
</protein>
<gene>
    <name evidence="2" type="ORF">TRIUR3_13353</name>
</gene>
<accession>M7YIP1</accession>
<sequence>MKQLDNRMDVAEQLIKALREDLTWRLDQLPMKENSSKDEEDVKQGARLPQQHAVHVF</sequence>
<dbReference type="AlphaFoldDB" id="M7YIP1"/>
<evidence type="ECO:0000256" key="1">
    <source>
        <dbReference type="SAM" id="MobiDB-lite"/>
    </source>
</evidence>
<feature type="compositionally biased region" description="Basic and acidic residues" evidence="1">
    <location>
        <begin position="34"/>
        <end position="44"/>
    </location>
</feature>
<organism evidence="2">
    <name type="scientific">Triticum urartu</name>
    <name type="common">Red wild einkorn</name>
    <name type="synonym">Crithodium urartu</name>
    <dbReference type="NCBI Taxonomy" id="4572"/>
    <lineage>
        <taxon>Eukaryota</taxon>
        <taxon>Viridiplantae</taxon>
        <taxon>Streptophyta</taxon>
        <taxon>Embryophyta</taxon>
        <taxon>Tracheophyta</taxon>
        <taxon>Spermatophyta</taxon>
        <taxon>Magnoliopsida</taxon>
        <taxon>Liliopsida</taxon>
        <taxon>Poales</taxon>
        <taxon>Poaceae</taxon>
        <taxon>BOP clade</taxon>
        <taxon>Pooideae</taxon>
        <taxon>Triticodae</taxon>
        <taxon>Triticeae</taxon>
        <taxon>Triticinae</taxon>
        <taxon>Triticum</taxon>
    </lineage>
</organism>
<feature type="region of interest" description="Disordered" evidence="1">
    <location>
        <begin position="30"/>
        <end position="57"/>
    </location>
</feature>
<evidence type="ECO:0000313" key="2">
    <source>
        <dbReference type="EMBL" id="EMS47077.1"/>
    </source>
</evidence>
<name>M7YIP1_TRIUA</name>
<proteinExistence type="predicted"/>
<dbReference type="EMBL" id="KD266334">
    <property type="protein sequence ID" value="EMS47077.1"/>
    <property type="molecule type" value="Genomic_DNA"/>
</dbReference>
<reference evidence="2" key="1">
    <citation type="journal article" date="2013" name="Nature">
        <title>Draft genome of the wheat A-genome progenitor Triticum urartu.</title>
        <authorList>
            <person name="Ling H.Q."/>
            <person name="Zhao S."/>
            <person name="Liu D."/>
            <person name="Wang J."/>
            <person name="Sun H."/>
            <person name="Zhang C."/>
            <person name="Fan H."/>
            <person name="Li D."/>
            <person name="Dong L."/>
            <person name="Tao Y."/>
            <person name="Gao C."/>
            <person name="Wu H."/>
            <person name="Li Y."/>
            <person name="Cui Y."/>
            <person name="Guo X."/>
            <person name="Zheng S."/>
            <person name="Wang B."/>
            <person name="Yu K."/>
            <person name="Liang Q."/>
            <person name="Yang W."/>
            <person name="Lou X."/>
            <person name="Chen J."/>
            <person name="Feng M."/>
            <person name="Jian J."/>
            <person name="Zhang X."/>
            <person name="Luo G."/>
            <person name="Jiang Y."/>
            <person name="Liu J."/>
            <person name="Wang Z."/>
            <person name="Sha Y."/>
            <person name="Zhang B."/>
            <person name="Wu H."/>
            <person name="Tang D."/>
            <person name="Shen Q."/>
            <person name="Xue P."/>
            <person name="Zou S."/>
            <person name="Wang X."/>
            <person name="Liu X."/>
            <person name="Wang F."/>
            <person name="Yang Y."/>
            <person name="An X."/>
            <person name="Dong Z."/>
            <person name="Zhang K."/>
            <person name="Zhang X."/>
            <person name="Luo M.C."/>
            <person name="Dvorak J."/>
            <person name="Tong Y."/>
            <person name="Wang J."/>
            <person name="Yang H."/>
            <person name="Li Z."/>
            <person name="Wang D."/>
            <person name="Zhang A."/>
            <person name="Wang J."/>
        </authorList>
    </citation>
    <scope>NUCLEOTIDE SEQUENCE</scope>
</reference>